<proteinExistence type="predicted"/>
<feature type="transmembrane region" description="Helical" evidence="1">
    <location>
        <begin position="348"/>
        <end position="366"/>
    </location>
</feature>
<sequence length="481" mass="56901">MKRFRFLKPLFFLSVIFVSFHLLYDVIYENHLGEVTDSDVLYPYLFARDFWTGGFAGIRGWNLPPCTYLFPEIVLAILLFPVIPSVYGFHLVFGFFSFVLPFFLARQLGMPKRYAYSISLGFFVLAGLHPNSFGQFYLPGFHAMVFFFAIGTLYELEHWNPKKVKVWFRFLILMTLVWVSEYWFFVQFVPYLFLYAIIRLGWKSFGPTFICLVGFYLAKAVAKGLRLMGIGTMGTDNVYLLSQLKGIGHLLVSDPNSLWKGIVQSFEIQELFSQWIDWYLVIGVLFGILFVFRNNRKDFFLEFVFYLSPFITLVFLYTIQVEPNIRYLYFLPFGILYFSFRILERIPFLRWIFPIVLVIGCFWYYLGKHTELVSLVKAGETKRNHRMECLSQFDPNLPGAATYWPIKYSYTFSDQNWNLVPFTKDGVYYPWIANSSWDKDFKNQTFDSFGWGVTESKENLADWKDVRLVKECEGWYFFQRN</sequence>
<feature type="transmembrane region" description="Helical" evidence="1">
    <location>
        <begin position="73"/>
        <end position="102"/>
    </location>
</feature>
<dbReference type="Proteomes" id="UP000013996">
    <property type="component" value="Unassembled WGS sequence"/>
</dbReference>
<keyword evidence="1" id="KW-0812">Transmembrane</keyword>
<feature type="transmembrane region" description="Helical" evidence="1">
    <location>
        <begin position="192"/>
        <end position="218"/>
    </location>
</feature>
<feature type="transmembrane region" description="Helical" evidence="1">
    <location>
        <begin position="166"/>
        <end position="186"/>
    </location>
</feature>
<dbReference type="EMBL" id="AOGX02000015">
    <property type="protein sequence ID" value="EOQ89539.1"/>
    <property type="molecule type" value="Genomic_DNA"/>
</dbReference>
<keyword evidence="1" id="KW-0472">Membrane</keyword>
<organism evidence="2 3">
    <name type="scientific">Leptospira yanagawae serovar Saopaulo str. Sao Paulo = ATCC 700523</name>
    <dbReference type="NCBI Taxonomy" id="1249483"/>
    <lineage>
        <taxon>Bacteria</taxon>
        <taxon>Pseudomonadati</taxon>
        <taxon>Spirochaetota</taxon>
        <taxon>Spirochaetia</taxon>
        <taxon>Leptospirales</taxon>
        <taxon>Leptospiraceae</taxon>
        <taxon>Leptospira</taxon>
    </lineage>
</organism>
<protein>
    <submittedName>
        <fullName evidence="2">Putative membrane protein</fullName>
    </submittedName>
</protein>
<feature type="transmembrane region" description="Helical" evidence="1">
    <location>
        <begin position="7"/>
        <end position="24"/>
    </location>
</feature>
<feature type="transmembrane region" description="Helical" evidence="1">
    <location>
        <begin position="272"/>
        <end position="292"/>
    </location>
</feature>
<comment type="caution">
    <text evidence="2">The sequence shown here is derived from an EMBL/GenBank/DDBJ whole genome shotgun (WGS) entry which is preliminary data.</text>
</comment>
<feature type="transmembrane region" description="Helical" evidence="1">
    <location>
        <begin position="325"/>
        <end position="343"/>
    </location>
</feature>
<evidence type="ECO:0000313" key="3">
    <source>
        <dbReference type="Proteomes" id="UP000013996"/>
    </source>
</evidence>
<keyword evidence="1" id="KW-1133">Transmembrane helix</keyword>
<gene>
    <name evidence="2" type="ORF">LEP1GSC202_0792</name>
</gene>
<evidence type="ECO:0000313" key="2">
    <source>
        <dbReference type="EMBL" id="EOQ89539.1"/>
    </source>
</evidence>
<dbReference type="STRING" id="1249483.LEP1GSC202_0792"/>
<evidence type="ECO:0000256" key="1">
    <source>
        <dbReference type="SAM" id="Phobius"/>
    </source>
</evidence>
<feature type="transmembrane region" description="Helical" evidence="1">
    <location>
        <begin position="114"/>
        <end position="130"/>
    </location>
</feature>
<accession>A0A5E8HE66</accession>
<dbReference type="AlphaFoldDB" id="A0A5E8HE66"/>
<reference evidence="2 3" key="1">
    <citation type="submission" date="2013-04" db="EMBL/GenBank/DDBJ databases">
        <authorList>
            <person name="Harkins D.M."/>
            <person name="Durkin A.S."/>
            <person name="Brinkac L.M."/>
            <person name="Haft D.H."/>
            <person name="Selengut J.D."/>
            <person name="Sanka R."/>
            <person name="DePew J."/>
            <person name="Purushe J."/>
            <person name="Hartskeerl R.A."/>
            <person name="Ahmed A."/>
            <person name="van der Linden H."/>
            <person name="Goris M.G.A."/>
            <person name="Vinetz J.M."/>
            <person name="Sutton G.G."/>
            <person name="Nierman W.C."/>
            <person name="Fouts D.E."/>
        </authorList>
    </citation>
    <scope>NUCLEOTIDE SEQUENCE [LARGE SCALE GENOMIC DNA]</scope>
    <source>
        <strain evidence="2 3">Sao Paulo</strain>
    </source>
</reference>
<feature type="transmembrane region" description="Helical" evidence="1">
    <location>
        <begin position="299"/>
        <end position="319"/>
    </location>
</feature>
<name>A0A5E8HE66_9LEPT</name>
<dbReference type="RefSeq" id="WP_015677114.1">
    <property type="nucleotide sequence ID" value="NZ_AOGX02000015.1"/>
</dbReference>